<dbReference type="AlphaFoldDB" id="A0A0N4ZN14"/>
<dbReference type="Gene3D" id="2.60.40.4100">
    <property type="entry name" value="Zona pellucida, ZP-C domain"/>
    <property type="match status" value="1"/>
</dbReference>
<evidence type="ECO:0000256" key="2">
    <source>
        <dbReference type="SAM" id="Phobius"/>
    </source>
</evidence>
<feature type="transmembrane region" description="Helical" evidence="2">
    <location>
        <begin position="350"/>
        <end position="372"/>
    </location>
</feature>
<accession>A0A0N4ZN14</accession>
<proteinExistence type="predicted"/>
<feature type="signal peptide" evidence="3">
    <location>
        <begin position="1"/>
        <end position="18"/>
    </location>
</feature>
<dbReference type="InterPro" id="IPR001507">
    <property type="entry name" value="ZP_dom"/>
</dbReference>
<dbReference type="Proteomes" id="UP000038045">
    <property type="component" value="Unplaced"/>
</dbReference>
<feature type="domain" description="ZP" evidence="4">
    <location>
        <begin position="27"/>
        <end position="288"/>
    </location>
</feature>
<keyword evidence="2" id="KW-1133">Transmembrane helix</keyword>
<reference evidence="6" key="1">
    <citation type="submission" date="2017-02" db="UniProtKB">
        <authorList>
            <consortium name="WormBaseParasite"/>
        </authorList>
    </citation>
    <scope>IDENTIFICATION</scope>
</reference>
<evidence type="ECO:0000313" key="6">
    <source>
        <dbReference type="WBParaSite" id="PTRK_0000993000.1"/>
    </source>
</evidence>
<keyword evidence="3" id="KW-0732">Signal</keyword>
<dbReference type="InterPro" id="IPR055355">
    <property type="entry name" value="ZP-C"/>
</dbReference>
<keyword evidence="2" id="KW-0472">Membrane</keyword>
<protein>
    <submittedName>
        <fullName evidence="6">ZP domain-containing protein</fullName>
    </submittedName>
</protein>
<sequence>MFMITFIILLYLSLQSKGNKLVDTSVSCDQSNFIFNVHFQSSFYGLIYSENGYPNCVYVNGTIQSKNSYTIKIPLKGCSSLKNDEGNLENAIIIQENAKFLQKSDKKYLLTCIPTQAIKEQENFITVNFGGVTVDSSNTAQEVIKANIPSGKENIPLKPPNVKYSVQILNGHDLNATALKGPLNIGDDITYLVKLDEPSVDTQIGRCWASDSKSELELSDKNGCTLQKVGNIWGDFERLRQGNDVVFVNKIRAWAFPTSNEVNIFCNLRICMSGQCKDKECGKDEKGDMDLRRRRRHHDDDKTLSELEEVETVSAQIRIKRSDPSRKTSHLVLASDSSINPIFCLYPEHILIGVVTFIVIILAFIVAGYIIYRSASLSQGSQDKKFFS</sequence>
<keyword evidence="2" id="KW-0812">Transmembrane</keyword>
<dbReference type="PANTHER" id="PTHR46560">
    <property type="entry name" value="CYPHER, ISOFORM B"/>
    <property type="match status" value="1"/>
</dbReference>
<dbReference type="PANTHER" id="PTHR46560:SF5">
    <property type="entry name" value="CYPHER, ISOFORM B"/>
    <property type="match status" value="1"/>
</dbReference>
<dbReference type="WBParaSite" id="PTRK_0000993000.1">
    <property type="protein sequence ID" value="PTRK_0000993000.1"/>
    <property type="gene ID" value="PTRK_0000993000"/>
</dbReference>
<evidence type="ECO:0000313" key="5">
    <source>
        <dbReference type="Proteomes" id="UP000038045"/>
    </source>
</evidence>
<organism evidence="5 6">
    <name type="scientific">Parastrongyloides trichosuri</name>
    <name type="common">Possum-specific nematode worm</name>
    <dbReference type="NCBI Taxonomy" id="131310"/>
    <lineage>
        <taxon>Eukaryota</taxon>
        <taxon>Metazoa</taxon>
        <taxon>Ecdysozoa</taxon>
        <taxon>Nematoda</taxon>
        <taxon>Chromadorea</taxon>
        <taxon>Rhabditida</taxon>
        <taxon>Tylenchina</taxon>
        <taxon>Panagrolaimomorpha</taxon>
        <taxon>Strongyloidoidea</taxon>
        <taxon>Strongyloididae</taxon>
        <taxon>Parastrongyloides</taxon>
    </lineage>
</organism>
<evidence type="ECO:0000256" key="1">
    <source>
        <dbReference type="ARBA" id="ARBA00023157"/>
    </source>
</evidence>
<dbReference type="STRING" id="131310.A0A0N4ZN14"/>
<evidence type="ECO:0000256" key="3">
    <source>
        <dbReference type="SAM" id="SignalP"/>
    </source>
</evidence>
<dbReference type="InterPro" id="IPR042235">
    <property type="entry name" value="ZP-C_dom"/>
</dbReference>
<evidence type="ECO:0000259" key="4">
    <source>
        <dbReference type="PROSITE" id="PS51034"/>
    </source>
</evidence>
<dbReference type="SMART" id="SM00241">
    <property type="entry name" value="ZP"/>
    <property type="match status" value="1"/>
</dbReference>
<dbReference type="Pfam" id="PF00100">
    <property type="entry name" value="Zona_pellucida"/>
    <property type="match status" value="1"/>
</dbReference>
<keyword evidence="1" id="KW-1015">Disulfide bond</keyword>
<dbReference type="PROSITE" id="PS51034">
    <property type="entry name" value="ZP_2"/>
    <property type="match status" value="1"/>
</dbReference>
<keyword evidence="5" id="KW-1185">Reference proteome</keyword>
<feature type="chain" id="PRO_5005892000" evidence="3">
    <location>
        <begin position="19"/>
        <end position="388"/>
    </location>
</feature>
<name>A0A0N4ZN14_PARTI</name>